<evidence type="ECO:0000313" key="2">
    <source>
        <dbReference type="EMBL" id="AEW24023.1"/>
    </source>
</evidence>
<dbReference type="InterPro" id="IPR044974">
    <property type="entry name" value="Disease_R_plants"/>
</dbReference>
<dbReference type="AlphaFoldDB" id="K4EX60"/>
<accession>K4EX60</accession>
<dbReference type="Pfam" id="PF00931">
    <property type="entry name" value="NB-ARC"/>
    <property type="match status" value="1"/>
</dbReference>
<evidence type="ECO:0000259" key="1">
    <source>
        <dbReference type="Pfam" id="PF00931"/>
    </source>
</evidence>
<reference evidence="2" key="1">
    <citation type="submission" date="2011-10" db="EMBL/GenBank/DDBJ databases">
        <title>Identification and analysis of resistance gene analogs (RGAs) diversity in Rubus spp. Colombian germplasm.</title>
        <authorList>
            <person name="Afanador-Kafuri L."/>
            <person name="Alvarez E."/>
            <person name="Mejia J.F."/>
            <person name="Gonzalez A."/>
        </authorList>
    </citation>
    <scope>NUCLEOTIDE SEQUENCE</scope>
    <source>
        <tissue evidence="2">Leaf</tissue>
    </source>
</reference>
<dbReference type="GO" id="GO:0006952">
    <property type="term" value="P:defense response"/>
    <property type="evidence" value="ECO:0007669"/>
    <property type="project" value="InterPro"/>
</dbReference>
<feature type="domain" description="NB-ARC" evidence="1">
    <location>
        <begin position="1"/>
        <end position="138"/>
    </location>
</feature>
<dbReference type="Gene3D" id="3.40.50.300">
    <property type="entry name" value="P-loop containing nucleotide triphosphate hydrolases"/>
    <property type="match status" value="1"/>
</dbReference>
<dbReference type="PANTHER" id="PTHR11017:SF570">
    <property type="entry name" value="DISEASE RESISTANCE PROTEIN (TIR-NBS CLASS)-RELATED"/>
    <property type="match status" value="1"/>
</dbReference>
<dbReference type="PANTHER" id="PTHR11017">
    <property type="entry name" value="LEUCINE-RICH REPEAT-CONTAINING PROTEIN"/>
    <property type="match status" value="1"/>
</dbReference>
<sequence length="165" mass="18186">GGVGNTTIVKAVFNSIGRKFEGSCFLDVGSNLIPHLQETLLFDLGDSNLKVSNIDIGVGLIKKMMQHKKVLLILDDVSHSNQLDKLAPSSDCFGPGSRIIITTRDKSWLTTHQVDSIYEVQMLDDDQALELFRWNAFKCKGPPDGYLKLAQRAVLYAQGLPLALI</sequence>
<name>K4EX60_9ROSA</name>
<dbReference type="SUPFAM" id="SSF52540">
    <property type="entry name" value="P-loop containing nucleoside triphosphate hydrolases"/>
    <property type="match status" value="1"/>
</dbReference>
<proteinExistence type="predicted"/>
<feature type="non-terminal residue" evidence="2">
    <location>
        <position position="1"/>
    </location>
</feature>
<protein>
    <submittedName>
        <fullName evidence="2">Putative TIR-NBS-LRR disease resistance protein</fullName>
    </submittedName>
</protein>
<feature type="non-terminal residue" evidence="2">
    <location>
        <position position="165"/>
    </location>
</feature>
<dbReference type="InterPro" id="IPR002182">
    <property type="entry name" value="NB-ARC"/>
</dbReference>
<dbReference type="InterPro" id="IPR027417">
    <property type="entry name" value="P-loop_NTPase"/>
</dbReference>
<dbReference type="GO" id="GO:0043531">
    <property type="term" value="F:ADP binding"/>
    <property type="evidence" value="ECO:0007669"/>
    <property type="project" value="InterPro"/>
</dbReference>
<organism evidence="2">
    <name type="scientific">Rubus glaucus</name>
    <name type="common">Andean raspberry</name>
    <dbReference type="NCBI Taxonomy" id="190226"/>
    <lineage>
        <taxon>Eukaryota</taxon>
        <taxon>Viridiplantae</taxon>
        <taxon>Streptophyta</taxon>
        <taxon>Embryophyta</taxon>
        <taxon>Tracheophyta</taxon>
        <taxon>Spermatophyta</taxon>
        <taxon>Magnoliopsida</taxon>
        <taxon>eudicotyledons</taxon>
        <taxon>Gunneridae</taxon>
        <taxon>Pentapetalae</taxon>
        <taxon>rosids</taxon>
        <taxon>fabids</taxon>
        <taxon>Rosales</taxon>
        <taxon>Rosaceae</taxon>
        <taxon>Rosoideae</taxon>
        <taxon>Rosoideae incertae sedis</taxon>
        <taxon>Rubus</taxon>
    </lineage>
</organism>
<dbReference type="EMBL" id="JN990360">
    <property type="protein sequence ID" value="AEW24023.1"/>
    <property type="molecule type" value="Genomic_DNA"/>
</dbReference>
<dbReference type="PRINTS" id="PR00364">
    <property type="entry name" value="DISEASERSIST"/>
</dbReference>